<name>A0ABT5WY09_9SPHN</name>
<organism evidence="1 2">
    <name type="scientific">Novosphingobium album</name>
    <name type="common">ex Liu et al. 2023</name>
    <dbReference type="NCBI Taxonomy" id="3031130"/>
    <lineage>
        <taxon>Bacteria</taxon>
        <taxon>Pseudomonadati</taxon>
        <taxon>Pseudomonadota</taxon>
        <taxon>Alphaproteobacteria</taxon>
        <taxon>Sphingomonadales</taxon>
        <taxon>Sphingomonadaceae</taxon>
        <taxon>Novosphingobium</taxon>
    </lineage>
</organism>
<reference evidence="1 2" key="1">
    <citation type="submission" date="2023-03" db="EMBL/GenBank/DDBJ databases">
        <title>NovoSphingobium album sp. nov. isolated from polycyclic aromatic hydrocarbons- and heavy-metal polluted soil.</title>
        <authorList>
            <person name="Liu Z."/>
            <person name="Wang K."/>
        </authorList>
    </citation>
    <scope>NUCLEOTIDE SEQUENCE [LARGE SCALE GENOMIC DNA]</scope>
    <source>
        <strain evidence="1 2">H3SJ31-1</strain>
    </source>
</reference>
<comment type="caution">
    <text evidence="1">The sequence shown here is derived from an EMBL/GenBank/DDBJ whole genome shotgun (WGS) entry which is preliminary data.</text>
</comment>
<evidence type="ECO:0000313" key="2">
    <source>
        <dbReference type="Proteomes" id="UP001216253"/>
    </source>
</evidence>
<keyword evidence="2" id="KW-1185">Reference proteome</keyword>
<accession>A0ABT5WY09</accession>
<sequence length="76" mass="8629">MSYAMLSQFTCDRCGEVHSRPLQKHQEKFLWSGPDRPSSWLSVHGRGGHRHLCEHCAVEFDAWVEGAPEPEAVEHG</sequence>
<protein>
    <submittedName>
        <fullName evidence="1">Uncharacterized protein</fullName>
    </submittedName>
</protein>
<dbReference type="RefSeq" id="WP_275230925.1">
    <property type="nucleotide sequence ID" value="NZ_JARESE010000123.1"/>
</dbReference>
<evidence type="ECO:0000313" key="1">
    <source>
        <dbReference type="EMBL" id="MDE8654807.1"/>
    </source>
</evidence>
<proteinExistence type="predicted"/>
<dbReference type="Proteomes" id="UP001216253">
    <property type="component" value="Unassembled WGS sequence"/>
</dbReference>
<dbReference type="EMBL" id="JARESE010000123">
    <property type="protein sequence ID" value="MDE8654807.1"/>
    <property type="molecule type" value="Genomic_DNA"/>
</dbReference>
<gene>
    <name evidence="1" type="ORF">PYV00_24230</name>
</gene>